<dbReference type="InterPro" id="IPR016035">
    <property type="entry name" value="Acyl_Trfase/lysoPLipase"/>
</dbReference>
<dbReference type="Proteomes" id="UP000800094">
    <property type="component" value="Unassembled WGS sequence"/>
</dbReference>
<evidence type="ECO:0000256" key="8">
    <source>
        <dbReference type="PROSITE-ProRule" id="PRU01161"/>
    </source>
</evidence>
<dbReference type="InterPro" id="IPR017907">
    <property type="entry name" value="Znf_RING_CS"/>
</dbReference>
<keyword evidence="4" id="KW-0862">Zinc</keyword>
<keyword evidence="3 8" id="KW-0378">Hydrolase</keyword>
<protein>
    <recommendedName>
        <fullName evidence="14">FabD/lysophospholipase-like protein</fullName>
    </recommendedName>
</protein>
<feature type="domain" description="PNPLA" evidence="11">
    <location>
        <begin position="735"/>
        <end position="940"/>
    </location>
</feature>
<dbReference type="OrthoDB" id="194358at2759"/>
<evidence type="ECO:0000313" key="13">
    <source>
        <dbReference type="Proteomes" id="UP000800094"/>
    </source>
</evidence>
<feature type="compositionally biased region" description="Acidic residues" evidence="9">
    <location>
        <begin position="1273"/>
        <end position="1287"/>
    </location>
</feature>
<keyword evidence="1" id="KW-0479">Metal-binding</keyword>
<dbReference type="SUPFAM" id="SSF57850">
    <property type="entry name" value="RING/U-box"/>
    <property type="match status" value="1"/>
</dbReference>
<dbReference type="Pfam" id="PF01734">
    <property type="entry name" value="Patatin"/>
    <property type="match status" value="1"/>
</dbReference>
<sequence>MDSFSQVAARTIANLNHLWDAYRCDHADCDDRFTPDVQRCVECDANYCQECWKTVERHRDQAQRSITTHTKCDPMLNHLLTEILHPPTKTEEQQRELHQKDARNLWFGITESDGSQFIHEGPVYEDLIFENPAVQPWGIYPGLVTFVGETGAGKSALIKLLIDSGVWAEEDYAGPFSKQHSSIFTAQSLQRSSPIVGSVEDDTTPTSADVHLYADPRSLFNHKFGKIAMLYADCEGLDGGDRDPVAVQFAGKCINVEGDGDELNKRIRPYLEGVDGYTPKQITWAEQGRQALVRELYPRLLYSFSDVVVFVLDNPRKFESVLIQLVKWAHQAIEKACNQSVLPHAVVALNRTQSNGQNAEKWESKSTTQALLKAVQSSLTKNDYLRGMVQFWDERKVKIETVDDLLNCYYASTQVIRIPLFRSPVLLEQQITTLYEAIKGKCKTSQQRRQQEHMQLDAVNLHHYLRNAFNHFADHADKPFDFVKASFEINPISANFSLRSGISRLAQIVRTCTGDIGLQVWERISRAIASCILLSAYQRDVIGLGDLEGIFTQYWPYCEDAIQEFNDKHTPCAYTSKKIPRCVNFRNTHRKGHQSEDGSVEGGPWRCSEKDSQMKGSARLHLERAFHDVAKEFPERPKLRSVFDCHRKVISSLYRELGNSGSFKNHVTCLSCLMEAPEHTLPCGHTICTPCITAAGESLGSGFIKIEICPLCDDKWGTTPYLAAVKPAQAGARILTLDGGGIRGIVELTILRRIELELGDKIPIQAFFDLIVGTSTGGIVALGLGHEGWTVTKCTDTFKEMAKDAFTPHRALPGTRTITKVATGTVYSTSIFEETLRGVFSSTMFGDPRKVDWLRTKTAVVTTTPSGPVTLLSNYNREASDGQRYHFFRGADESKEFKAWEGARATSAVPGFWRVYSHEASEQVYLDGGVYHNNPIRIADSEQKLIWPATKYRHPDILLSIGTGFNEELMAPTVPPPANSASGVTALVATIFDLGKDVFKTQLASERAWQDWIDTKMPLEGHVSRYRRINVPLDHEPRMDRVDEIEMYESLTETYLDTKKDDISDIVNQLIASCFYYRFEKKDLRGPTCSGRIECRLPPGDDISRQFGEILLELSQDIKNEGTPGLSFCVTETHVGDINKDDIHQIEEETILEMRKSGKFNMPPFDITISSAAAETNILMVLHVRKRGLIPISGFPRCLLKDYPETYRRKRPQQNRDKDAQLESPFDPRAIIRDLVENLLSLIPEVQASKRRGSVGRELGVSDTDREGFQVLESDDSDAESTPDIEGDTASTHAPPEIASDDVAQSEGNPQPNEEEDLRAEDDTVSTPM</sequence>
<dbReference type="PROSITE" id="PS50089">
    <property type="entry name" value="ZF_RING_2"/>
    <property type="match status" value="1"/>
</dbReference>
<evidence type="ECO:0000256" key="2">
    <source>
        <dbReference type="ARBA" id="ARBA00022771"/>
    </source>
</evidence>
<evidence type="ECO:0000256" key="7">
    <source>
        <dbReference type="PROSITE-ProRule" id="PRU00175"/>
    </source>
</evidence>
<keyword evidence="13" id="KW-1185">Reference proteome</keyword>
<evidence type="ECO:0000259" key="10">
    <source>
        <dbReference type="PROSITE" id="PS50089"/>
    </source>
</evidence>
<dbReference type="InterPro" id="IPR027417">
    <property type="entry name" value="P-loop_NTPase"/>
</dbReference>
<dbReference type="GO" id="GO:0047499">
    <property type="term" value="F:calcium-independent phospholipase A2 activity"/>
    <property type="evidence" value="ECO:0007669"/>
    <property type="project" value="TreeGrafter"/>
</dbReference>
<dbReference type="InterPro" id="IPR013083">
    <property type="entry name" value="Znf_RING/FYVE/PHD"/>
</dbReference>
<feature type="short sequence motif" description="DGA/G" evidence="8">
    <location>
        <begin position="927"/>
        <end position="929"/>
    </location>
</feature>
<dbReference type="GeneID" id="54586563"/>
<dbReference type="SUPFAM" id="SSF52540">
    <property type="entry name" value="P-loop containing nucleoside triphosphate hydrolases"/>
    <property type="match status" value="1"/>
</dbReference>
<dbReference type="InterPro" id="IPR001841">
    <property type="entry name" value="Znf_RING"/>
</dbReference>
<evidence type="ECO:0000256" key="5">
    <source>
        <dbReference type="ARBA" id="ARBA00022963"/>
    </source>
</evidence>
<keyword evidence="6 8" id="KW-0443">Lipid metabolism</keyword>
<dbReference type="Gene3D" id="3.30.40.10">
    <property type="entry name" value="Zinc/RING finger domain, C3HC4 (zinc finger)"/>
    <property type="match status" value="1"/>
</dbReference>
<dbReference type="GO" id="GO:0008270">
    <property type="term" value="F:zinc ion binding"/>
    <property type="evidence" value="ECO:0007669"/>
    <property type="project" value="UniProtKB-KW"/>
</dbReference>
<evidence type="ECO:0008006" key="14">
    <source>
        <dbReference type="Google" id="ProtNLM"/>
    </source>
</evidence>
<organism evidence="12 13">
    <name type="scientific">Trematosphaeria pertusa</name>
    <dbReference type="NCBI Taxonomy" id="390896"/>
    <lineage>
        <taxon>Eukaryota</taxon>
        <taxon>Fungi</taxon>
        <taxon>Dikarya</taxon>
        <taxon>Ascomycota</taxon>
        <taxon>Pezizomycotina</taxon>
        <taxon>Dothideomycetes</taxon>
        <taxon>Pleosporomycetidae</taxon>
        <taxon>Pleosporales</taxon>
        <taxon>Massarineae</taxon>
        <taxon>Trematosphaeriaceae</taxon>
        <taxon>Trematosphaeria</taxon>
    </lineage>
</organism>
<feature type="region of interest" description="Disordered" evidence="9">
    <location>
        <begin position="1206"/>
        <end position="1225"/>
    </location>
</feature>
<gene>
    <name evidence="12" type="ORF">BU26DRAFT_563993</name>
</gene>
<dbReference type="GO" id="GO:0019369">
    <property type="term" value="P:arachidonate metabolic process"/>
    <property type="evidence" value="ECO:0007669"/>
    <property type="project" value="TreeGrafter"/>
</dbReference>
<dbReference type="PROSITE" id="PS00518">
    <property type="entry name" value="ZF_RING_1"/>
    <property type="match status" value="1"/>
</dbReference>
<feature type="domain" description="RING-type" evidence="10">
    <location>
        <begin position="669"/>
        <end position="713"/>
    </location>
</feature>
<keyword evidence="2 7" id="KW-0863">Zinc-finger</keyword>
<dbReference type="PANTHER" id="PTHR24185">
    <property type="entry name" value="CALCIUM-INDEPENDENT PHOSPHOLIPASE A2-GAMMA"/>
    <property type="match status" value="1"/>
</dbReference>
<dbReference type="SUPFAM" id="SSF52151">
    <property type="entry name" value="FabD/lysophospholipase-like"/>
    <property type="match status" value="1"/>
</dbReference>
<evidence type="ECO:0000256" key="1">
    <source>
        <dbReference type="ARBA" id="ARBA00022723"/>
    </source>
</evidence>
<feature type="active site" description="Proton acceptor" evidence="8">
    <location>
        <position position="927"/>
    </location>
</feature>
<evidence type="ECO:0000256" key="9">
    <source>
        <dbReference type="SAM" id="MobiDB-lite"/>
    </source>
</evidence>
<feature type="short sequence motif" description="GXSXG" evidence="8">
    <location>
        <begin position="773"/>
        <end position="777"/>
    </location>
</feature>
<proteinExistence type="predicted"/>
<dbReference type="CDD" id="cd07199">
    <property type="entry name" value="Pat17_PNPLA8_PNPLA9_like"/>
    <property type="match status" value="1"/>
</dbReference>
<keyword evidence="5 8" id="KW-0442">Lipid degradation</keyword>
<evidence type="ECO:0000256" key="6">
    <source>
        <dbReference type="ARBA" id="ARBA00023098"/>
    </source>
</evidence>
<dbReference type="EMBL" id="ML987194">
    <property type="protein sequence ID" value="KAF2250111.1"/>
    <property type="molecule type" value="Genomic_DNA"/>
</dbReference>
<dbReference type="PROSITE" id="PS51635">
    <property type="entry name" value="PNPLA"/>
    <property type="match status" value="1"/>
</dbReference>
<accession>A0A6A6II77</accession>
<feature type="compositionally biased region" description="Acidic residues" evidence="9">
    <location>
        <begin position="1313"/>
        <end position="1329"/>
    </location>
</feature>
<dbReference type="GO" id="GO:0016020">
    <property type="term" value="C:membrane"/>
    <property type="evidence" value="ECO:0007669"/>
    <property type="project" value="TreeGrafter"/>
</dbReference>
<dbReference type="PANTHER" id="PTHR24185:SF1">
    <property type="entry name" value="CALCIUM-INDEPENDENT PHOSPHOLIPASE A2-GAMMA"/>
    <property type="match status" value="1"/>
</dbReference>
<feature type="region of interest" description="Disordered" evidence="9">
    <location>
        <begin position="1252"/>
        <end position="1329"/>
    </location>
</feature>
<dbReference type="InterPro" id="IPR002641">
    <property type="entry name" value="PNPLA_dom"/>
</dbReference>
<feature type="short sequence motif" description="GXGXXG" evidence="8">
    <location>
        <begin position="739"/>
        <end position="744"/>
    </location>
</feature>
<dbReference type="GO" id="GO:0016042">
    <property type="term" value="P:lipid catabolic process"/>
    <property type="evidence" value="ECO:0007669"/>
    <property type="project" value="UniProtKB-UniRule"/>
</dbReference>
<dbReference type="RefSeq" id="XP_033685115.1">
    <property type="nucleotide sequence ID" value="XM_033833233.1"/>
</dbReference>
<evidence type="ECO:0000313" key="12">
    <source>
        <dbReference type="EMBL" id="KAF2250111.1"/>
    </source>
</evidence>
<name>A0A6A6II77_9PLEO</name>
<evidence type="ECO:0000256" key="3">
    <source>
        <dbReference type="ARBA" id="ARBA00022801"/>
    </source>
</evidence>
<dbReference type="Gene3D" id="3.40.1090.10">
    <property type="entry name" value="Cytosolic phospholipase A2 catalytic domain"/>
    <property type="match status" value="1"/>
</dbReference>
<evidence type="ECO:0000256" key="4">
    <source>
        <dbReference type="ARBA" id="ARBA00022833"/>
    </source>
</evidence>
<dbReference type="GO" id="GO:0046486">
    <property type="term" value="P:glycerolipid metabolic process"/>
    <property type="evidence" value="ECO:0007669"/>
    <property type="project" value="UniProtKB-ARBA"/>
</dbReference>
<reference evidence="12" key="1">
    <citation type="journal article" date="2020" name="Stud. Mycol.">
        <title>101 Dothideomycetes genomes: a test case for predicting lifestyles and emergence of pathogens.</title>
        <authorList>
            <person name="Haridas S."/>
            <person name="Albert R."/>
            <person name="Binder M."/>
            <person name="Bloem J."/>
            <person name="Labutti K."/>
            <person name="Salamov A."/>
            <person name="Andreopoulos B."/>
            <person name="Baker S."/>
            <person name="Barry K."/>
            <person name="Bills G."/>
            <person name="Bluhm B."/>
            <person name="Cannon C."/>
            <person name="Castanera R."/>
            <person name="Culley D."/>
            <person name="Daum C."/>
            <person name="Ezra D."/>
            <person name="Gonzalez J."/>
            <person name="Henrissat B."/>
            <person name="Kuo A."/>
            <person name="Liang C."/>
            <person name="Lipzen A."/>
            <person name="Lutzoni F."/>
            <person name="Magnuson J."/>
            <person name="Mondo S."/>
            <person name="Nolan M."/>
            <person name="Ohm R."/>
            <person name="Pangilinan J."/>
            <person name="Park H.-J."/>
            <person name="Ramirez L."/>
            <person name="Alfaro M."/>
            <person name="Sun H."/>
            <person name="Tritt A."/>
            <person name="Yoshinaga Y."/>
            <person name="Zwiers L.-H."/>
            <person name="Turgeon B."/>
            <person name="Goodwin S."/>
            <person name="Spatafora J."/>
            <person name="Crous P."/>
            <person name="Grigoriev I."/>
        </authorList>
    </citation>
    <scope>NUCLEOTIDE SEQUENCE</scope>
    <source>
        <strain evidence="12">CBS 122368</strain>
    </source>
</reference>
<feature type="active site" description="Nucleophile" evidence="8">
    <location>
        <position position="775"/>
    </location>
</feature>
<evidence type="ECO:0000259" key="11">
    <source>
        <dbReference type="PROSITE" id="PS51635"/>
    </source>
</evidence>